<dbReference type="AlphaFoldDB" id="A0A2P2LT18"/>
<dbReference type="PANTHER" id="PTHR34145:SF68">
    <property type="entry name" value="FBD DOMAIN-CONTAINING PROTEIN"/>
    <property type="match status" value="1"/>
</dbReference>
<accession>A0A2P2LT18</accession>
<name>A0A2P2LT18_RHIMU</name>
<dbReference type="InterPro" id="IPR053772">
    <property type="entry name" value="At1g61320/At1g61330-like"/>
</dbReference>
<evidence type="ECO:0000259" key="1">
    <source>
        <dbReference type="Pfam" id="PF23622"/>
    </source>
</evidence>
<dbReference type="InterPro" id="IPR055357">
    <property type="entry name" value="LRR_At1g61320_AtMIF1"/>
</dbReference>
<dbReference type="EMBL" id="GGEC01040635">
    <property type="protein sequence ID" value="MBX21119.1"/>
    <property type="molecule type" value="Transcribed_RNA"/>
</dbReference>
<evidence type="ECO:0000313" key="2">
    <source>
        <dbReference type="EMBL" id="MBX21119.1"/>
    </source>
</evidence>
<proteinExistence type="predicted"/>
<organism evidence="2">
    <name type="scientific">Rhizophora mucronata</name>
    <name type="common">Asiatic mangrove</name>
    <dbReference type="NCBI Taxonomy" id="61149"/>
    <lineage>
        <taxon>Eukaryota</taxon>
        <taxon>Viridiplantae</taxon>
        <taxon>Streptophyta</taxon>
        <taxon>Embryophyta</taxon>
        <taxon>Tracheophyta</taxon>
        <taxon>Spermatophyta</taxon>
        <taxon>Magnoliopsida</taxon>
        <taxon>eudicotyledons</taxon>
        <taxon>Gunneridae</taxon>
        <taxon>Pentapetalae</taxon>
        <taxon>rosids</taxon>
        <taxon>fabids</taxon>
        <taxon>Malpighiales</taxon>
        <taxon>Rhizophoraceae</taxon>
        <taxon>Rhizophora</taxon>
    </lineage>
</organism>
<protein>
    <submittedName>
        <fullName evidence="2">Uncharacterized protein LOC103319823 isoform X2</fullName>
    </submittedName>
</protein>
<feature type="domain" description="At1g61320/AtMIF1 LRR" evidence="1">
    <location>
        <begin position="50"/>
        <end position="163"/>
    </location>
</feature>
<dbReference type="PANTHER" id="PTHR34145">
    <property type="entry name" value="OS02G0105600 PROTEIN"/>
    <property type="match status" value="1"/>
</dbReference>
<reference evidence="2" key="1">
    <citation type="submission" date="2018-02" db="EMBL/GenBank/DDBJ databases">
        <title>Rhizophora mucronata_Transcriptome.</title>
        <authorList>
            <person name="Meera S.P."/>
            <person name="Sreeshan A."/>
            <person name="Augustine A."/>
        </authorList>
    </citation>
    <scope>NUCLEOTIDE SEQUENCE</scope>
    <source>
        <tissue evidence="2">Leaf</tissue>
    </source>
</reference>
<sequence>MNKCDERVNNVENWSTVGKKIKILEDCPRKPAGQQAFERFPQNIPEVKNLRHVESMVRLARSDHSLLPLTSLLRAAPSLYEFKMKFPVAKASSNGMKVIKEEQPLQCLKTVEILGFVGGAADTELVLYLLENAVELEKLIIDTCEPCFMGTSLESEHRGCDKCEAARQRAAELVARVPPGAELVVL</sequence>
<dbReference type="Pfam" id="PF23622">
    <property type="entry name" value="LRR_At1g61320_AtMIF1"/>
    <property type="match status" value="1"/>
</dbReference>